<accession>A8MDJ9</accession>
<sequence>MVSFITAKVMEFLEKWIKENGLVEVDKGDDYVICREGNNTVMYRGLYLEIPTEGDVAKEIALMAKDRVLYNKYYIVTTPEVVNFIDGGLIKKLGIGVMVADDSSIKEVMRSIPIETTPSRGRDADQRIEHLERVINTLEGKVKELEDKLNQLTQVVNELRRGTQRGEETARTGVMEQGVNVQVPDNVPSFIKDNPWLGILMSKSEST</sequence>
<proteinExistence type="predicted"/>
<dbReference type="RefSeq" id="WP_012186074.1">
    <property type="nucleotide sequence ID" value="NC_009954.1"/>
</dbReference>
<reference evidence="2 3" key="1">
    <citation type="submission" date="2007-10" db="EMBL/GenBank/DDBJ databases">
        <title>Complete sequence of Caldivirga maquilingensis IC-167.</title>
        <authorList>
            <consortium name="US DOE Joint Genome Institute"/>
            <person name="Copeland A."/>
            <person name="Lucas S."/>
            <person name="Lapidus A."/>
            <person name="Barry K."/>
            <person name="Glavina del Rio T."/>
            <person name="Dalin E."/>
            <person name="Tice H."/>
            <person name="Pitluck S."/>
            <person name="Saunders E."/>
            <person name="Brettin T."/>
            <person name="Bruce D."/>
            <person name="Detter J.C."/>
            <person name="Han C."/>
            <person name="Schmutz J."/>
            <person name="Larimer F."/>
            <person name="Land M."/>
            <person name="Hauser L."/>
            <person name="Kyrpides N."/>
            <person name="Ivanova N."/>
            <person name="Biddle J.F."/>
            <person name="Zhang Z."/>
            <person name="Fitz-Gibbon S.T."/>
            <person name="Lowe T.M."/>
            <person name="Saltikov C."/>
            <person name="House C.H."/>
            <person name="Richardson P."/>
        </authorList>
    </citation>
    <scope>NUCLEOTIDE SEQUENCE [LARGE SCALE GENOMIC DNA]</scope>
    <source>
        <strain evidence="3">ATCC 700844 / DSM 13496 / JCM 10307 / IC-167</strain>
    </source>
</reference>
<evidence type="ECO:0000256" key="1">
    <source>
        <dbReference type="SAM" id="Coils"/>
    </source>
</evidence>
<protein>
    <submittedName>
        <fullName evidence="2">Uncharacterized protein</fullName>
    </submittedName>
</protein>
<dbReference type="GeneID" id="5710379"/>
<dbReference type="HOGENOM" id="CLU_1323963_0_0_2"/>
<dbReference type="STRING" id="397948.Cmaq_1024"/>
<gene>
    <name evidence="2" type="ordered locus">Cmaq_1024</name>
</gene>
<dbReference type="EMBL" id="CP000852">
    <property type="protein sequence ID" value="ABW01855.1"/>
    <property type="molecule type" value="Genomic_DNA"/>
</dbReference>
<organism evidence="2 3">
    <name type="scientific">Caldivirga maquilingensis (strain ATCC 700844 / DSM 13496 / JCM 10307 / IC-167)</name>
    <dbReference type="NCBI Taxonomy" id="397948"/>
    <lineage>
        <taxon>Archaea</taxon>
        <taxon>Thermoproteota</taxon>
        <taxon>Thermoprotei</taxon>
        <taxon>Thermoproteales</taxon>
        <taxon>Thermoproteaceae</taxon>
        <taxon>Caldivirga</taxon>
    </lineage>
</organism>
<dbReference type="KEGG" id="cma:Cmaq_1024"/>
<evidence type="ECO:0000313" key="2">
    <source>
        <dbReference type="EMBL" id="ABW01855.1"/>
    </source>
</evidence>
<dbReference type="OrthoDB" id="27405at2157"/>
<evidence type="ECO:0000313" key="3">
    <source>
        <dbReference type="Proteomes" id="UP000001137"/>
    </source>
</evidence>
<feature type="coiled-coil region" evidence="1">
    <location>
        <begin position="121"/>
        <end position="162"/>
    </location>
</feature>
<dbReference type="AlphaFoldDB" id="A8MDJ9"/>
<dbReference type="eggNOG" id="arCOG05584">
    <property type="taxonomic scope" value="Archaea"/>
</dbReference>
<name>A8MDJ9_CALMQ</name>
<dbReference type="Proteomes" id="UP000001137">
    <property type="component" value="Chromosome"/>
</dbReference>
<keyword evidence="3" id="KW-1185">Reference proteome</keyword>
<keyword evidence="1" id="KW-0175">Coiled coil</keyword>